<dbReference type="Pfam" id="PF13827">
    <property type="entry name" value="DUF4189"/>
    <property type="match status" value="1"/>
</dbReference>
<keyword evidence="1" id="KW-0732">Signal</keyword>
<keyword evidence="4" id="KW-1185">Reference proteome</keyword>
<feature type="signal peptide" evidence="1">
    <location>
        <begin position="1"/>
        <end position="26"/>
    </location>
</feature>
<dbReference type="EMBL" id="JAAMRR010001641">
    <property type="protein sequence ID" value="NGX99649.1"/>
    <property type="molecule type" value="Genomic_DNA"/>
</dbReference>
<evidence type="ECO:0000259" key="2">
    <source>
        <dbReference type="Pfam" id="PF13827"/>
    </source>
</evidence>
<name>A0A7C9VM49_9BRAD</name>
<feature type="chain" id="PRO_5028938653" evidence="1">
    <location>
        <begin position="27"/>
        <end position="190"/>
    </location>
</feature>
<feature type="domain" description="DUF4189" evidence="2">
    <location>
        <begin position="82"/>
        <end position="183"/>
    </location>
</feature>
<dbReference type="AlphaFoldDB" id="A0A7C9VM49"/>
<proteinExistence type="predicted"/>
<organism evidence="3 4">
    <name type="scientific">Candidatus Afipia apatlaquensis</name>
    <dbReference type="NCBI Taxonomy" id="2712852"/>
    <lineage>
        <taxon>Bacteria</taxon>
        <taxon>Pseudomonadati</taxon>
        <taxon>Pseudomonadota</taxon>
        <taxon>Alphaproteobacteria</taxon>
        <taxon>Hyphomicrobiales</taxon>
        <taxon>Nitrobacteraceae</taxon>
        <taxon>Afipia</taxon>
    </lineage>
</organism>
<protein>
    <submittedName>
        <fullName evidence="3">DUF4189 domain-containing protein</fullName>
    </submittedName>
</protein>
<accession>A0A7C9VM49</accession>
<evidence type="ECO:0000313" key="3">
    <source>
        <dbReference type="EMBL" id="NGX99649.1"/>
    </source>
</evidence>
<evidence type="ECO:0000313" key="4">
    <source>
        <dbReference type="Proteomes" id="UP000480266"/>
    </source>
</evidence>
<gene>
    <name evidence="3" type="ORF">G4V63_32015</name>
</gene>
<evidence type="ECO:0000256" key="1">
    <source>
        <dbReference type="SAM" id="SignalP"/>
    </source>
</evidence>
<comment type="caution">
    <text evidence="3">The sequence shown here is derived from an EMBL/GenBank/DDBJ whole genome shotgun (WGS) entry which is preliminary data.</text>
</comment>
<dbReference type="InterPro" id="IPR025240">
    <property type="entry name" value="DUF4189"/>
</dbReference>
<reference evidence="3" key="1">
    <citation type="submission" date="2020-02" db="EMBL/GenBank/DDBJ databases">
        <title>Draft genome sequence of Candidatus Afipia apatlaquensis IBT-C3, a potential strain for decolorization of textile dyes.</title>
        <authorList>
            <person name="Sanchez-Reyes A."/>
            <person name="Breton-Deval L."/>
            <person name="Mangelson H."/>
            <person name="Sanchez-Flores A."/>
        </authorList>
    </citation>
    <scope>NUCLEOTIDE SEQUENCE [LARGE SCALE GENOMIC DNA]</scope>
    <source>
        <strain evidence="3">IBT-C3</strain>
    </source>
</reference>
<dbReference type="Proteomes" id="UP000480266">
    <property type="component" value="Unassembled WGS sequence"/>
</dbReference>
<sequence length="190" mass="20329">MLPKICRALALAVALLVQPGAATAQADTSVEITFWNSVKDSKNPAEISAYLDKYPNGTFAALARIRLDALRQKAAQPPGEQWAAIGFAARGAWGAVWQKATRDEAEARALTLCVNNGGRGCKVSSTTKCGAMSFYTTRIRRTRYWGAFTAEGPTLGQAIDAAAARCRKEGRSPSDCNIRVSFCADGSHKS</sequence>